<gene>
    <name evidence="2" type="ORF">O181_040208</name>
</gene>
<organism evidence="2 3">
    <name type="scientific">Austropuccinia psidii MF-1</name>
    <dbReference type="NCBI Taxonomy" id="1389203"/>
    <lineage>
        <taxon>Eukaryota</taxon>
        <taxon>Fungi</taxon>
        <taxon>Dikarya</taxon>
        <taxon>Basidiomycota</taxon>
        <taxon>Pucciniomycotina</taxon>
        <taxon>Pucciniomycetes</taxon>
        <taxon>Pucciniales</taxon>
        <taxon>Sphaerophragmiaceae</taxon>
        <taxon>Austropuccinia</taxon>
    </lineage>
</organism>
<evidence type="ECO:0000256" key="1">
    <source>
        <dbReference type="SAM" id="Phobius"/>
    </source>
</evidence>
<reference evidence="2" key="1">
    <citation type="submission" date="2021-03" db="EMBL/GenBank/DDBJ databases">
        <title>Draft genome sequence of rust myrtle Austropuccinia psidii MF-1, a brazilian biotype.</title>
        <authorList>
            <person name="Quecine M.C."/>
            <person name="Pachon D.M.R."/>
            <person name="Bonatelli M.L."/>
            <person name="Correr F.H."/>
            <person name="Franceschini L.M."/>
            <person name="Leite T.F."/>
            <person name="Margarido G.R.A."/>
            <person name="Almeida C.A."/>
            <person name="Ferrarezi J.A."/>
            <person name="Labate C.A."/>
        </authorList>
    </citation>
    <scope>NUCLEOTIDE SEQUENCE</scope>
    <source>
        <strain evidence="2">MF-1</strain>
    </source>
</reference>
<dbReference type="EMBL" id="AVOT02015842">
    <property type="protein sequence ID" value="MBW0500493.1"/>
    <property type="molecule type" value="Genomic_DNA"/>
</dbReference>
<feature type="transmembrane region" description="Helical" evidence="1">
    <location>
        <begin position="46"/>
        <end position="67"/>
    </location>
</feature>
<dbReference type="AlphaFoldDB" id="A0A9Q3DEW9"/>
<feature type="transmembrane region" description="Helical" evidence="1">
    <location>
        <begin position="87"/>
        <end position="104"/>
    </location>
</feature>
<name>A0A9Q3DEW9_9BASI</name>
<keyword evidence="1" id="KW-1133">Transmembrane helix</keyword>
<proteinExistence type="predicted"/>
<feature type="transmembrane region" description="Helical" evidence="1">
    <location>
        <begin position="160"/>
        <end position="179"/>
    </location>
</feature>
<protein>
    <submittedName>
        <fullName evidence="2">Uncharacterized protein</fullName>
    </submittedName>
</protein>
<evidence type="ECO:0000313" key="3">
    <source>
        <dbReference type="Proteomes" id="UP000765509"/>
    </source>
</evidence>
<keyword evidence="1" id="KW-0812">Transmembrane</keyword>
<dbReference type="Proteomes" id="UP000765509">
    <property type="component" value="Unassembled WGS sequence"/>
</dbReference>
<feature type="transmembrane region" description="Helical" evidence="1">
    <location>
        <begin position="304"/>
        <end position="326"/>
    </location>
</feature>
<feature type="transmembrane region" description="Helical" evidence="1">
    <location>
        <begin position="244"/>
        <end position="266"/>
    </location>
</feature>
<feature type="transmembrane region" description="Helical" evidence="1">
    <location>
        <begin position="346"/>
        <end position="364"/>
    </location>
</feature>
<sequence>MGIAKTQENFLRYLSSLPPGENPFPLAQKYAEEQFASYYIPTWSSWLTLVMIFIVISQSSYILYVLISTKSLRIGSITLYRVWKVDTVCVSPILALCYCTFGLIETIPELISAFPNAIISLNRLFIAFFNVSNRCFIWLTFLHAVSIYGPIKSRQTLATWPLNVSFWLPLIIVTVIIFWECVGIYKSVGRVETAYHRLRLKLQEASTSFDPSTYNVPALFEIMLAAKGFGEIGGLAFKHIQKVIVIYLSVNICLLIMYPPLVIVSLSDLRLKIKVLAMVEPPKNVNRVEWIEEQKQLESTQKSILYRFFSVFLAIVCWVGFSVWAYRRFSLDLQALEWVKGSILDNIIPVMSLNINLLVLAHDSSKTLKRYRKMYQDDIIMTSLRVDEECNQQNDSSFFVVNCK</sequence>
<evidence type="ECO:0000313" key="2">
    <source>
        <dbReference type="EMBL" id="MBW0500493.1"/>
    </source>
</evidence>
<keyword evidence="3" id="KW-1185">Reference proteome</keyword>
<keyword evidence="1" id="KW-0472">Membrane</keyword>
<accession>A0A9Q3DEW9</accession>
<feature type="transmembrane region" description="Helical" evidence="1">
    <location>
        <begin position="124"/>
        <end position="148"/>
    </location>
</feature>
<comment type="caution">
    <text evidence="2">The sequence shown here is derived from an EMBL/GenBank/DDBJ whole genome shotgun (WGS) entry which is preliminary data.</text>
</comment>